<evidence type="ECO:0000256" key="5">
    <source>
        <dbReference type="ARBA" id="ARBA00022777"/>
    </source>
</evidence>
<evidence type="ECO:0000256" key="1">
    <source>
        <dbReference type="ARBA" id="ARBA00004948"/>
    </source>
</evidence>
<evidence type="ECO:0000256" key="6">
    <source>
        <dbReference type="ARBA" id="ARBA00022840"/>
    </source>
</evidence>
<dbReference type="InterPro" id="IPR004399">
    <property type="entry name" value="HMP/HMP-P_kinase_dom"/>
</dbReference>
<feature type="domain" description="Pyridoxamine kinase/Phosphomethylpyrimidine kinase" evidence="7">
    <location>
        <begin position="16"/>
        <end position="259"/>
    </location>
</feature>
<dbReference type="GO" id="GO:0008972">
    <property type="term" value="F:phosphomethylpyrimidine kinase activity"/>
    <property type="evidence" value="ECO:0007669"/>
    <property type="project" value="InterPro"/>
</dbReference>
<evidence type="ECO:0000256" key="2">
    <source>
        <dbReference type="ARBA" id="ARBA00012135"/>
    </source>
</evidence>
<dbReference type="AlphaFoldDB" id="A0AAQ3L7J4"/>
<dbReference type="EC" id="2.7.1.49" evidence="2"/>
<evidence type="ECO:0000313" key="9">
    <source>
        <dbReference type="Proteomes" id="UP001304300"/>
    </source>
</evidence>
<dbReference type="SUPFAM" id="SSF53613">
    <property type="entry name" value="Ribokinase-like"/>
    <property type="match status" value="1"/>
</dbReference>
<keyword evidence="4" id="KW-0547">Nucleotide-binding</keyword>
<protein>
    <recommendedName>
        <fullName evidence="2">hydroxymethylpyrimidine kinase</fullName>
        <ecNumber evidence="2">2.7.1.49</ecNumber>
    </recommendedName>
</protein>
<dbReference type="Proteomes" id="UP001304300">
    <property type="component" value="Chromosome"/>
</dbReference>
<dbReference type="KEGG" id="puo:RZN69_18925"/>
<dbReference type="Gene3D" id="3.40.1190.20">
    <property type="match status" value="1"/>
</dbReference>
<dbReference type="GO" id="GO:0009228">
    <property type="term" value="P:thiamine biosynthetic process"/>
    <property type="evidence" value="ECO:0007669"/>
    <property type="project" value="InterPro"/>
</dbReference>
<reference evidence="8 9" key="1">
    <citation type="submission" date="2023-10" db="EMBL/GenBank/DDBJ databases">
        <title>Rubellicoccus peritrichatus gen. nov., sp. nov., isolated from an algae of coral reef tank.</title>
        <authorList>
            <person name="Luo J."/>
        </authorList>
    </citation>
    <scope>NUCLEOTIDE SEQUENCE [LARGE SCALE GENOMIC DNA]</scope>
    <source>
        <strain evidence="8 9">CR14</strain>
    </source>
</reference>
<dbReference type="CDD" id="cd01169">
    <property type="entry name" value="HMPP_kinase"/>
    <property type="match status" value="1"/>
</dbReference>
<keyword evidence="9" id="KW-1185">Reference proteome</keyword>
<keyword evidence="6" id="KW-0067">ATP-binding</keyword>
<dbReference type="PANTHER" id="PTHR20858">
    <property type="entry name" value="PHOSPHOMETHYLPYRIMIDINE KINASE"/>
    <property type="match status" value="1"/>
</dbReference>
<evidence type="ECO:0000256" key="3">
    <source>
        <dbReference type="ARBA" id="ARBA00022679"/>
    </source>
</evidence>
<comment type="pathway">
    <text evidence="1">Cofactor biosynthesis; thiamine diphosphate biosynthesis.</text>
</comment>
<evidence type="ECO:0000313" key="8">
    <source>
        <dbReference type="EMBL" id="WOO40700.1"/>
    </source>
</evidence>
<keyword evidence="5 8" id="KW-0418">Kinase</keyword>
<accession>A0AAQ3L7J4</accession>
<dbReference type="EMBL" id="CP136920">
    <property type="protein sequence ID" value="WOO40700.1"/>
    <property type="molecule type" value="Genomic_DNA"/>
</dbReference>
<dbReference type="GO" id="GO:0005829">
    <property type="term" value="C:cytosol"/>
    <property type="evidence" value="ECO:0007669"/>
    <property type="project" value="TreeGrafter"/>
</dbReference>
<gene>
    <name evidence="8" type="primary">thiD</name>
    <name evidence="8" type="ORF">RZN69_18925</name>
</gene>
<dbReference type="InterPro" id="IPR029056">
    <property type="entry name" value="Ribokinase-like"/>
</dbReference>
<dbReference type="GO" id="GO:0005524">
    <property type="term" value="F:ATP binding"/>
    <property type="evidence" value="ECO:0007669"/>
    <property type="project" value="UniProtKB-KW"/>
</dbReference>
<dbReference type="Pfam" id="PF08543">
    <property type="entry name" value="Phos_pyr_kin"/>
    <property type="match status" value="1"/>
</dbReference>
<name>A0AAQ3L7J4_9BACT</name>
<dbReference type="InterPro" id="IPR013749">
    <property type="entry name" value="PM/HMP-P_kinase-1"/>
</dbReference>
<sequence>MTDPTTPVALSIATSDSGAGAGIQADLKTFSARDVYGVTAFAALTAQNPNGVAAIEALSPAFLQSQLNQLQTYYEIGAAKTGMLFSAPLIKQTAKFIHETDIPVVVDPVMVATSGATLLQPDAIEIMKSELLPLATLVTPNLDEAGVLLGQRPKTKPDMMAAGRQLIETYGVSFLLKGGHLEGNELVDMLFLKDQKKTEPLIFTAQRNPNVNTHGSGCTLSAAIAAELAKGHSLPEAVGEAHAYLKAAIQNPLTIGETNFIRH</sequence>
<dbReference type="PANTHER" id="PTHR20858:SF17">
    <property type="entry name" value="HYDROXYMETHYLPYRIMIDINE_PHOSPHOMETHYLPYRIMIDINE KINASE THI20-RELATED"/>
    <property type="match status" value="1"/>
</dbReference>
<dbReference type="GO" id="GO:0008902">
    <property type="term" value="F:hydroxymethylpyrimidine kinase activity"/>
    <property type="evidence" value="ECO:0007669"/>
    <property type="project" value="UniProtKB-EC"/>
</dbReference>
<dbReference type="RefSeq" id="WP_317832853.1">
    <property type="nucleotide sequence ID" value="NZ_CP136920.1"/>
</dbReference>
<organism evidence="8 9">
    <name type="scientific">Rubellicoccus peritrichatus</name>
    <dbReference type="NCBI Taxonomy" id="3080537"/>
    <lineage>
        <taxon>Bacteria</taxon>
        <taxon>Pseudomonadati</taxon>
        <taxon>Verrucomicrobiota</taxon>
        <taxon>Opitutia</taxon>
        <taxon>Puniceicoccales</taxon>
        <taxon>Cerasicoccaceae</taxon>
        <taxon>Rubellicoccus</taxon>
    </lineage>
</organism>
<evidence type="ECO:0000256" key="4">
    <source>
        <dbReference type="ARBA" id="ARBA00022741"/>
    </source>
</evidence>
<dbReference type="NCBIfam" id="TIGR00097">
    <property type="entry name" value="HMP-P_kinase"/>
    <property type="match status" value="1"/>
</dbReference>
<keyword evidence="3 8" id="KW-0808">Transferase</keyword>
<proteinExistence type="predicted"/>
<evidence type="ECO:0000259" key="7">
    <source>
        <dbReference type="Pfam" id="PF08543"/>
    </source>
</evidence>
<dbReference type="FunFam" id="3.40.1190.20:FF:000003">
    <property type="entry name" value="Phosphomethylpyrimidine kinase ThiD"/>
    <property type="match status" value="1"/>
</dbReference>